<accession>A0A644XF11</accession>
<dbReference type="EMBL" id="VSSQ01002264">
    <property type="protein sequence ID" value="MPM14351.1"/>
    <property type="molecule type" value="Genomic_DNA"/>
</dbReference>
<gene>
    <name evidence="2" type="ORF">SDC9_60713</name>
</gene>
<proteinExistence type="predicted"/>
<comment type="caution">
    <text evidence="2">The sequence shown here is derived from an EMBL/GenBank/DDBJ whole genome shotgun (WGS) entry which is preliminary data.</text>
</comment>
<feature type="transmembrane region" description="Helical" evidence="1">
    <location>
        <begin position="75"/>
        <end position="94"/>
    </location>
</feature>
<keyword evidence="1" id="KW-0472">Membrane</keyword>
<evidence type="ECO:0000313" key="2">
    <source>
        <dbReference type="EMBL" id="MPM14351.1"/>
    </source>
</evidence>
<evidence type="ECO:0000256" key="1">
    <source>
        <dbReference type="SAM" id="Phobius"/>
    </source>
</evidence>
<sequence length="259" mass="29570">MITCYVLSRHQKNSLCLSPYLDVDRMDDWKEDEEVVLKSSGMLTKSQKDEATYALYSAIDFCVDRWIQNKQYVPRLLICALIFTASYFVLSLAIRDPLPLIDEIAISVGLTLLGWSALAKRDTRSSVAQRRRYELKVRASERKEVIEQQLFVLEEYLDEASKVDALALCNSLCLVSEESPLPFVFEGTLDELSDIAALLFLQVRMSDKALLQTAHTLVRLRKQKRADSRLAARLYHQHMQKRIDLPLLSLLVALDEATG</sequence>
<dbReference type="AlphaFoldDB" id="A0A644XF11"/>
<protein>
    <submittedName>
        <fullName evidence="2">Uncharacterized protein</fullName>
    </submittedName>
</protein>
<keyword evidence="1" id="KW-1133">Transmembrane helix</keyword>
<keyword evidence="1" id="KW-0812">Transmembrane</keyword>
<reference evidence="2" key="1">
    <citation type="submission" date="2019-08" db="EMBL/GenBank/DDBJ databases">
        <authorList>
            <person name="Kucharzyk K."/>
            <person name="Murdoch R.W."/>
            <person name="Higgins S."/>
            <person name="Loffler F."/>
        </authorList>
    </citation>
    <scope>NUCLEOTIDE SEQUENCE</scope>
</reference>
<organism evidence="2">
    <name type="scientific">bioreactor metagenome</name>
    <dbReference type="NCBI Taxonomy" id="1076179"/>
    <lineage>
        <taxon>unclassified sequences</taxon>
        <taxon>metagenomes</taxon>
        <taxon>ecological metagenomes</taxon>
    </lineage>
</organism>
<name>A0A644XF11_9ZZZZ</name>